<evidence type="ECO:0000256" key="1">
    <source>
        <dbReference type="ARBA" id="ARBA00004613"/>
    </source>
</evidence>
<feature type="domain" description="Peptidase S8/S53" evidence="11">
    <location>
        <begin position="141"/>
        <end position="606"/>
    </location>
</feature>
<keyword evidence="6 9" id="KW-0378">Hydrolase</keyword>
<evidence type="ECO:0000256" key="7">
    <source>
        <dbReference type="ARBA" id="ARBA00022825"/>
    </source>
</evidence>
<dbReference type="InterPro" id="IPR034197">
    <property type="entry name" value="Peptidases_S8_3"/>
</dbReference>
<evidence type="ECO:0000259" key="11">
    <source>
        <dbReference type="Pfam" id="PF00082"/>
    </source>
</evidence>
<comment type="similarity">
    <text evidence="2 9">Belongs to the peptidase S8 family.</text>
</comment>
<dbReference type="GO" id="GO:0006508">
    <property type="term" value="P:proteolysis"/>
    <property type="evidence" value="ECO:0007669"/>
    <property type="project" value="UniProtKB-KW"/>
</dbReference>
<dbReference type="InterPro" id="IPR022398">
    <property type="entry name" value="Peptidase_S8_His-AS"/>
</dbReference>
<evidence type="ECO:0000256" key="10">
    <source>
        <dbReference type="SAM" id="SignalP"/>
    </source>
</evidence>
<dbReference type="InterPro" id="IPR041469">
    <property type="entry name" value="Subtilisin-like_FN3"/>
</dbReference>
<evidence type="ECO:0000259" key="13">
    <source>
        <dbReference type="Pfam" id="PF17766"/>
    </source>
</evidence>
<dbReference type="Pfam" id="PF00082">
    <property type="entry name" value="Peptidase_S8"/>
    <property type="match status" value="1"/>
</dbReference>
<dbReference type="GO" id="GO:0004252">
    <property type="term" value="F:serine-type endopeptidase activity"/>
    <property type="evidence" value="ECO:0007669"/>
    <property type="project" value="UniProtKB-UniRule"/>
</dbReference>
<keyword evidence="5 10" id="KW-0732">Signal</keyword>
<dbReference type="AlphaFoldDB" id="A0A8X7XZJ6"/>
<dbReference type="PANTHER" id="PTHR10795">
    <property type="entry name" value="PROPROTEIN CONVERTASE SUBTILISIN/KEXIN"/>
    <property type="match status" value="1"/>
</dbReference>
<dbReference type="CDD" id="cd04852">
    <property type="entry name" value="Peptidases_S8_3"/>
    <property type="match status" value="1"/>
</dbReference>
<dbReference type="OrthoDB" id="206201at2759"/>
<gene>
    <name evidence="14" type="ORF">POTOM_056244</name>
</gene>
<evidence type="ECO:0000256" key="8">
    <source>
        <dbReference type="ARBA" id="ARBA00023180"/>
    </source>
</evidence>
<dbReference type="PROSITE" id="PS51892">
    <property type="entry name" value="SUBTILASE"/>
    <property type="match status" value="1"/>
</dbReference>
<dbReference type="GO" id="GO:0009609">
    <property type="term" value="P:response to symbiotic bacterium"/>
    <property type="evidence" value="ECO:0007669"/>
    <property type="project" value="UniProtKB-ARBA"/>
</dbReference>
<evidence type="ECO:0000256" key="6">
    <source>
        <dbReference type="ARBA" id="ARBA00022801"/>
    </source>
</evidence>
<feature type="active site" description="Charge relay system" evidence="9">
    <location>
        <position position="150"/>
    </location>
</feature>
<feature type="domain" description="Subtilisin-like protease fibronectin type-III" evidence="13">
    <location>
        <begin position="672"/>
        <end position="776"/>
    </location>
</feature>
<dbReference type="InterPro" id="IPR045051">
    <property type="entry name" value="SBT"/>
</dbReference>
<dbReference type="InterPro" id="IPR000209">
    <property type="entry name" value="Peptidase_S8/S53_dom"/>
</dbReference>
<protein>
    <recommendedName>
        <fullName evidence="16">Subtilase family protein</fullName>
    </recommendedName>
</protein>
<feature type="chain" id="PRO_5036449314" description="Subtilase family protein" evidence="10">
    <location>
        <begin position="20"/>
        <end position="781"/>
    </location>
</feature>
<sequence length="781" mass="84439">MRTLLSVFLFLFYFTYPSSQTSRELIFNTNSTKTSSNSARFMTFVALVDPLCKPSPFFSHHHWYSSLLTSSSSTTTSFIHIYNTLIHGFSASLTPYQAKHINSSHGVLSLFPDSIFHLHTTRSPSFLGLNNLKLKLLNSSGSNVIIGFMDTGIWPEHPSFADDGLEPIPAHWRGKCETGFGFNHSNCNKKLIGARFFSGGYRAFFGHLDHPASEFRSPRDHDGHGTHVSSIAAGAPVTGSSFYGFAGGLAQGMAPNARIAVYKVCWVSGCLLSDICAAFEKAILDGVNIISISLGSSRLPFHLDLLSIVSLRAFSGGIFVASSAGNEGPSWASITNAPPWITTVGAGTIDRDFPAKLLLGNGISITGISITLTRESKLTRGFHRLYFGGEISSSKFSFSRQLVKGNIVLCLTTGHMPRMLLGASLLSLGAVAMVICHGSIDPNGIISEPHVIPTITVGILEAKLIEDYILSSDSPVVNISSQGTVEKHAKPAPVVASFSSRGPNSAVPGILKPDVIAPSVNILGAWTDAIGPSSVALDNRRPQFNIMSGTSMACPHVSGVAAIIKSVHPDWGPSEIKSALMTTSNTHKLYYYRNVSLSSSSLILDESTGKAANPFDFGAGHIHPERALDPGLVFDLGYQDYIDFLCQLNYTKNEIHIISGKHANCSNIGKGQLNYPAIVIAAEKVGHKGVNFYRRLKNVNEAGSRKYKAKVVGLAGFYKIGVIPKKLEFSKIDEKLSFKIAIRKEKGVAKRTSLWVGALIWHEIGGKHRVRCPIVIFSRQG</sequence>
<dbReference type="FunFam" id="3.40.50.200:FF:000006">
    <property type="entry name" value="Subtilisin-like protease SBT1.5"/>
    <property type="match status" value="1"/>
</dbReference>
<dbReference type="InterPro" id="IPR010259">
    <property type="entry name" value="S8pro/Inhibitor_I9"/>
</dbReference>
<evidence type="ECO:0000313" key="14">
    <source>
        <dbReference type="EMBL" id="KAG6740775.1"/>
    </source>
</evidence>
<keyword evidence="7 9" id="KW-0720">Serine protease</keyword>
<keyword evidence="4 9" id="KW-0645">Protease</keyword>
<keyword evidence="3" id="KW-0964">Secreted</keyword>
<accession>A0A8X7XZJ6</accession>
<evidence type="ECO:0000256" key="2">
    <source>
        <dbReference type="ARBA" id="ARBA00011073"/>
    </source>
</evidence>
<reference evidence="14" key="1">
    <citation type="journal article" date="2020" name="bioRxiv">
        <title>Hybrid origin of Populus tomentosa Carr. identified through genome sequencing and phylogenomic analysis.</title>
        <authorList>
            <person name="An X."/>
            <person name="Gao K."/>
            <person name="Chen Z."/>
            <person name="Li J."/>
            <person name="Yang X."/>
            <person name="Yang X."/>
            <person name="Zhou J."/>
            <person name="Guo T."/>
            <person name="Zhao T."/>
            <person name="Huang S."/>
            <person name="Miao D."/>
            <person name="Khan W.U."/>
            <person name="Rao P."/>
            <person name="Ye M."/>
            <person name="Lei B."/>
            <person name="Liao W."/>
            <person name="Wang J."/>
            <person name="Ji L."/>
            <person name="Li Y."/>
            <person name="Guo B."/>
            <person name="Mustafa N.S."/>
            <person name="Li S."/>
            <person name="Yun Q."/>
            <person name="Keller S.R."/>
            <person name="Mao J."/>
            <person name="Zhang R."/>
            <person name="Strauss S.H."/>
        </authorList>
    </citation>
    <scope>NUCLEOTIDE SEQUENCE</scope>
    <source>
        <strain evidence="14">GM15</strain>
        <tissue evidence="14">Leaf</tissue>
    </source>
</reference>
<dbReference type="Pfam" id="PF05922">
    <property type="entry name" value="Inhibitor_I9"/>
    <property type="match status" value="1"/>
</dbReference>
<evidence type="ECO:0000256" key="4">
    <source>
        <dbReference type="ARBA" id="ARBA00022670"/>
    </source>
</evidence>
<feature type="signal peptide" evidence="10">
    <location>
        <begin position="1"/>
        <end position="19"/>
    </location>
</feature>
<dbReference type="CDD" id="cd02120">
    <property type="entry name" value="PA_subtilisin_like"/>
    <property type="match status" value="1"/>
</dbReference>
<evidence type="ECO:0000259" key="12">
    <source>
        <dbReference type="Pfam" id="PF05922"/>
    </source>
</evidence>
<evidence type="ECO:0000256" key="5">
    <source>
        <dbReference type="ARBA" id="ARBA00022729"/>
    </source>
</evidence>
<organism evidence="14 15">
    <name type="scientific">Populus tomentosa</name>
    <name type="common">Chinese white poplar</name>
    <dbReference type="NCBI Taxonomy" id="118781"/>
    <lineage>
        <taxon>Eukaryota</taxon>
        <taxon>Viridiplantae</taxon>
        <taxon>Streptophyta</taxon>
        <taxon>Embryophyta</taxon>
        <taxon>Tracheophyta</taxon>
        <taxon>Spermatophyta</taxon>
        <taxon>Magnoliopsida</taxon>
        <taxon>eudicotyledons</taxon>
        <taxon>Gunneridae</taxon>
        <taxon>Pentapetalae</taxon>
        <taxon>rosids</taxon>
        <taxon>fabids</taxon>
        <taxon>Malpighiales</taxon>
        <taxon>Salicaceae</taxon>
        <taxon>Saliceae</taxon>
        <taxon>Populus</taxon>
    </lineage>
</organism>
<dbReference type="Pfam" id="PF17766">
    <property type="entry name" value="fn3_6"/>
    <property type="match status" value="1"/>
</dbReference>
<dbReference type="EMBL" id="JAAWWB010000035">
    <property type="protein sequence ID" value="KAG6740775.1"/>
    <property type="molecule type" value="Genomic_DNA"/>
</dbReference>
<name>A0A8X7XZJ6_POPTO</name>
<keyword evidence="8" id="KW-0325">Glycoprotein</keyword>
<proteinExistence type="inferred from homology"/>
<keyword evidence="15" id="KW-1185">Reference proteome</keyword>
<evidence type="ECO:0000256" key="9">
    <source>
        <dbReference type="PROSITE-ProRule" id="PRU01240"/>
    </source>
</evidence>
<feature type="domain" description="Inhibitor I9" evidence="12">
    <location>
        <begin position="55"/>
        <end position="119"/>
    </location>
</feature>
<dbReference type="Proteomes" id="UP000886885">
    <property type="component" value="Chromosome 18A"/>
</dbReference>
<dbReference type="PROSITE" id="PS00138">
    <property type="entry name" value="SUBTILASE_SER"/>
    <property type="match status" value="1"/>
</dbReference>
<comment type="subcellular location">
    <subcellularLocation>
        <location evidence="1">Secreted</location>
    </subcellularLocation>
</comment>
<dbReference type="InterPro" id="IPR023828">
    <property type="entry name" value="Peptidase_S8_Ser-AS"/>
</dbReference>
<dbReference type="PROSITE" id="PS00136">
    <property type="entry name" value="SUBTILASE_ASP"/>
    <property type="match status" value="1"/>
</dbReference>
<evidence type="ECO:0000313" key="15">
    <source>
        <dbReference type="Proteomes" id="UP000886885"/>
    </source>
</evidence>
<comment type="caution">
    <text evidence="14">The sequence shown here is derived from an EMBL/GenBank/DDBJ whole genome shotgun (WGS) entry which is preliminary data.</text>
</comment>
<feature type="active site" description="Charge relay system" evidence="9">
    <location>
        <position position="551"/>
    </location>
</feature>
<evidence type="ECO:0000256" key="3">
    <source>
        <dbReference type="ARBA" id="ARBA00022525"/>
    </source>
</evidence>
<feature type="active site" description="Charge relay system" evidence="9">
    <location>
        <position position="224"/>
    </location>
</feature>
<evidence type="ECO:0008006" key="16">
    <source>
        <dbReference type="Google" id="ProtNLM"/>
    </source>
</evidence>
<dbReference type="PROSITE" id="PS00137">
    <property type="entry name" value="SUBTILASE_HIS"/>
    <property type="match status" value="1"/>
</dbReference>
<dbReference type="InterPro" id="IPR023827">
    <property type="entry name" value="Peptidase_S8_Asp-AS"/>
</dbReference>
<dbReference type="GO" id="GO:0005576">
    <property type="term" value="C:extracellular region"/>
    <property type="evidence" value="ECO:0007669"/>
    <property type="project" value="UniProtKB-SubCell"/>
</dbReference>